<comment type="caution">
    <text evidence="2">The sequence shown here is derived from an EMBL/GenBank/DDBJ whole genome shotgun (WGS) entry which is preliminary data.</text>
</comment>
<dbReference type="CDD" id="cd18873">
    <property type="entry name" value="NUDIX_NadM_like"/>
    <property type="match status" value="1"/>
</dbReference>
<dbReference type="Gene3D" id="3.90.79.10">
    <property type="entry name" value="Nucleoside Triphosphate Pyrophosphohydrolase"/>
    <property type="match status" value="1"/>
</dbReference>
<dbReference type="AlphaFoldDB" id="A0A494XBF6"/>
<dbReference type="InterPro" id="IPR036388">
    <property type="entry name" value="WH-like_DNA-bd_sf"/>
</dbReference>
<gene>
    <name evidence="2" type="ORF">D7S89_16575</name>
</gene>
<name>A0A494XBF6_9BURK</name>
<dbReference type="SUPFAM" id="SSF55811">
    <property type="entry name" value="Nudix"/>
    <property type="match status" value="1"/>
</dbReference>
<feature type="domain" description="Nudix hydrolase" evidence="1">
    <location>
        <begin position="20"/>
        <end position="160"/>
    </location>
</feature>
<sequence>MTDRSAQPGRRARRSPEFPLPYTTVDVVIFTVLDQALQVLLVQRPDGADEPFPGRWALPGGFVDVALDASLEDCARRKLVEKTAVASPYLEQLGSWGSATRDPRGWSATHVYFALIPGQDVMLAKGANAANVAWFDVDEVTQKSGLAFDHDDILQTAVERLRSKVEYTSLPAFLLSEPFTLPQLQRMYEVVLGRPVDKSGFRTRMLAAGFLKEAGYAAGESNRPAMGYRLADRHTPVIFPRTFSPRAPNTNE</sequence>
<dbReference type="PANTHER" id="PTHR43736">
    <property type="entry name" value="ADP-RIBOSE PYROPHOSPHATASE"/>
    <property type="match status" value="1"/>
</dbReference>
<dbReference type="InterPro" id="IPR000086">
    <property type="entry name" value="NUDIX_hydrolase_dom"/>
</dbReference>
<dbReference type="PROSITE" id="PS51462">
    <property type="entry name" value="NUDIX"/>
    <property type="match status" value="1"/>
</dbReference>
<dbReference type="PANTHER" id="PTHR43736:SF4">
    <property type="entry name" value="SLR1690 PROTEIN"/>
    <property type="match status" value="1"/>
</dbReference>
<dbReference type="RefSeq" id="WP_121278895.1">
    <property type="nucleotide sequence ID" value="NZ_RBZV01000006.1"/>
</dbReference>
<proteinExistence type="predicted"/>
<evidence type="ECO:0000313" key="2">
    <source>
        <dbReference type="EMBL" id="RKP46961.1"/>
    </source>
</evidence>
<dbReference type="SUPFAM" id="SSF46785">
    <property type="entry name" value="Winged helix' DNA-binding domain"/>
    <property type="match status" value="1"/>
</dbReference>
<dbReference type="InterPro" id="IPR036390">
    <property type="entry name" value="WH_DNA-bd_sf"/>
</dbReference>
<dbReference type="OrthoDB" id="542521at2"/>
<reference evidence="2 3" key="1">
    <citation type="submission" date="2018-10" db="EMBL/GenBank/DDBJ databases">
        <title>Paraburkholderia sp. 7MK8-2, isolated from soil.</title>
        <authorList>
            <person name="Gao Z.-H."/>
            <person name="Qiu L.-H."/>
        </authorList>
    </citation>
    <scope>NUCLEOTIDE SEQUENCE [LARGE SCALE GENOMIC DNA]</scope>
    <source>
        <strain evidence="2 3">7MK8-2</strain>
    </source>
</reference>
<dbReference type="InterPro" id="IPR054105">
    <property type="entry name" value="WHD_NrtR"/>
</dbReference>
<dbReference type="Proteomes" id="UP000280434">
    <property type="component" value="Unassembled WGS sequence"/>
</dbReference>
<dbReference type="GO" id="GO:0003824">
    <property type="term" value="F:catalytic activity"/>
    <property type="evidence" value="ECO:0007669"/>
    <property type="project" value="UniProtKB-ARBA"/>
</dbReference>
<protein>
    <submittedName>
        <fullName evidence="2">NUDIX domain-containing protein</fullName>
    </submittedName>
</protein>
<organism evidence="2 3">
    <name type="scientific">Trinickia fusca</name>
    <dbReference type="NCBI Taxonomy" id="2419777"/>
    <lineage>
        <taxon>Bacteria</taxon>
        <taxon>Pseudomonadati</taxon>
        <taxon>Pseudomonadota</taxon>
        <taxon>Betaproteobacteria</taxon>
        <taxon>Burkholderiales</taxon>
        <taxon>Burkholderiaceae</taxon>
        <taxon>Trinickia</taxon>
    </lineage>
</organism>
<evidence type="ECO:0000259" key="1">
    <source>
        <dbReference type="PROSITE" id="PS51462"/>
    </source>
</evidence>
<dbReference type="InterPro" id="IPR015797">
    <property type="entry name" value="NUDIX_hydrolase-like_dom_sf"/>
</dbReference>
<dbReference type="Pfam" id="PF21906">
    <property type="entry name" value="WHD_NrtR"/>
    <property type="match status" value="1"/>
</dbReference>
<dbReference type="EMBL" id="RBZV01000006">
    <property type="protein sequence ID" value="RKP46961.1"/>
    <property type="molecule type" value="Genomic_DNA"/>
</dbReference>
<accession>A0A494XBF6</accession>
<dbReference type="Gene3D" id="1.10.10.10">
    <property type="entry name" value="Winged helix-like DNA-binding domain superfamily/Winged helix DNA-binding domain"/>
    <property type="match status" value="1"/>
</dbReference>
<dbReference type="Pfam" id="PF00293">
    <property type="entry name" value="NUDIX"/>
    <property type="match status" value="1"/>
</dbReference>
<keyword evidence="3" id="KW-1185">Reference proteome</keyword>
<evidence type="ECO:0000313" key="3">
    <source>
        <dbReference type="Proteomes" id="UP000280434"/>
    </source>
</evidence>